<dbReference type="AlphaFoldDB" id="F8FLJ6"/>
<feature type="region of interest" description="Disordered" evidence="1">
    <location>
        <begin position="35"/>
        <end position="77"/>
    </location>
</feature>
<gene>
    <name evidence="2" type="ordered locus">KNP414_05599</name>
</gene>
<proteinExistence type="predicted"/>
<evidence type="ECO:0000256" key="1">
    <source>
        <dbReference type="SAM" id="MobiDB-lite"/>
    </source>
</evidence>
<reference evidence="2 3" key="2">
    <citation type="journal article" date="2013" name="Genome Announc.">
        <title>Genome Sequence of Growth-Improving Paenibacillus mucilaginosus Strain KNP414.</title>
        <authorList>
            <person name="Lu J.J."/>
            <person name="Wang J.F."/>
            <person name="Hu X.F."/>
        </authorList>
    </citation>
    <scope>NUCLEOTIDE SEQUENCE [LARGE SCALE GENOMIC DNA]</scope>
    <source>
        <strain evidence="2 3">KNP414</strain>
    </source>
</reference>
<protein>
    <submittedName>
        <fullName evidence="2">Uncharacterized protein</fullName>
    </submittedName>
</protein>
<feature type="compositionally biased region" description="Polar residues" evidence="1">
    <location>
        <begin position="68"/>
        <end position="77"/>
    </location>
</feature>
<dbReference type="HOGENOM" id="CLU_2634733_0_0_9"/>
<dbReference type="Proteomes" id="UP000006620">
    <property type="component" value="Chromosome"/>
</dbReference>
<sequence length="77" mass="8844">MSEKFHGGRLLHTGLLFFTITLRLRRLFGRITARAHPTLHSKNPLRTQNQSHAQNQSHTKNPFLGRETGSSRLPEQD</sequence>
<name>F8FLJ6_PAEMK</name>
<organism evidence="2 3">
    <name type="scientific">Paenibacillus mucilaginosus (strain KNP414)</name>
    <dbReference type="NCBI Taxonomy" id="1036673"/>
    <lineage>
        <taxon>Bacteria</taxon>
        <taxon>Bacillati</taxon>
        <taxon>Bacillota</taxon>
        <taxon>Bacilli</taxon>
        <taxon>Bacillales</taxon>
        <taxon>Paenibacillaceae</taxon>
        <taxon>Paenibacillus</taxon>
    </lineage>
</organism>
<feature type="compositionally biased region" description="Polar residues" evidence="1">
    <location>
        <begin position="40"/>
        <end position="60"/>
    </location>
</feature>
<dbReference type="EMBL" id="CP002869">
    <property type="protein sequence ID" value="AEI44123.1"/>
    <property type="molecule type" value="Genomic_DNA"/>
</dbReference>
<evidence type="ECO:0000313" key="3">
    <source>
        <dbReference type="Proteomes" id="UP000006620"/>
    </source>
</evidence>
<accession>F8FLJ6</accession>
<dbReference type="PATRIC" id="fig|1036673.3.peg.5194"/>
<evidence type="ECO:0000313" key="2">
    <source>
        <dbReference type="EMBL" id="AEI44123.1"/>
    </source>
</evidence>
<dbReference type="KEGG" id="pms:KNP414_05599"/>
<reference evidence="3" key="1">
    <citation type="submission" date="2011-06" db="EMBL/GenBank/DDBJ databases">
        <title>Complete genome sequence of Paenibacillus mucilaginosus KNP414.</title>
        <authorList>
            <person name="Wang J."/>
            <person name="Hu S."/>
            <person name="Hu X."/>
            <person name="Zhang B."/>
            <person name="Dong D."/>
            <person name="Zhang S."/>
            <person name="Zhao K."/>
            <person name="Wu D."/>
        </authorList>
    </citation>
    <scope>NUCLEOTIDE SEQUENCE [LARGE SCALE GENOMIC DNA]</scope>
    <source>
        <strain evidence="3">KNP414</strain>
    </source>
</reference>